<sequence length="127" mass="13837">MPSRFATWRLNIAALEEKKTEMANKKDAGDSGVAKDCSGDKQTKPRAGSNRGKKAEKDAAEGDAKREAGDEEKCRGRRRGRNRETEAGLLKKKRKAGGLASRAGTTQVKEQSDKRNLFSAGKTRASK</sequence>
<feature type="compositionally biased region" description="Basic and acidic residues" evidence="1">
    <location>
        <begin position="18"/>
        <end position="29"/>
    </location>
</feature>
<dbReference type="Proteomes" id="UP000028828">
    <property type="component" value="Unassembled WGS sequence"/>
</dbReference>
<organism evidence="2 3">
    <name type="scientific">Toxoplasma gondii p89</name>
    <dbReference type="NCBI Taxonomy" id="943119"/>
    <lineage>
        <taxon>Eukaryota</taxon>
        <taxon>Sar</taxon>
        <taxon>Alveolata</taxon>
        <taxon>Apicomplexa</taxon>
        <taxon>Conoidasida</taxon>
        <taxon>Coccidia</taxon>
        <taxon>Eucoccidiorida</taxon>
        <taxon>Eimeriorina</taxon>
        <taxon>Sarcocystidae</taxon>
        <taxon>Toxoplasma</taxon>
    </lineage>
</organism>
<reference evidence="2 3" key="1">
    <citation type="submission" date="2014-03" db="EMBL/GenBank/DDBJ databases">
        <authorList>
            <person name="Sibley D."/>
            <person name="Venepally P."/>
            <person name="Karamycheva S."/>
            <person name="Hadjithomas M."/>
            <person name="Khan A."/>
            <person name="Brunk B."/>
            <person name="Roos D."/>
            <person name="Caler E."/>
            <person name="Lorenzi H."/>
        </authorList>
    </citation>
    <scope>NUCLEOTIDE SEQUENCE [LARGE SCALE GENOMIC DNA]</scope>
    <source>
        <strain evidence="3">p89</strain>
    </source>
</reference>
<comment type="caution">
    <text evidence="2">The sequence shown here is derived from an EMBL/GenBank/DDBJ whole genome shotgun (WGS) entry which is preliminary data.</text>
</comment>
<dbReference type="VEuPathDB" id="ToxoDB:TGP89_361590"/>
<accession>A0A086L6B1</accession>
<gene>
    <name evidence="2" type="ORF">TGP89_361590</name>
</gene>
<protein>
    <submittedName>
        <fullName evidence="2">Uncharacterized protein</fullName>
    </submittedName>
</protein>
<evidence type="ECO:0000256" key="1">
    <source>
        <dbReference type="SAM" id="MobiDB-lite"/>
    </source>
</evidence>
<dbReference type="AlphaFoldDB" id="A0A086L6B1"/>
<feature type="region of interest" description="Disordered" evidence="1">
    <location>
        <begin position="18"/>
        <end position="127"/>
    </location>
</feature>
<dbReference type="EMBL" id="AEYI02000053">
    <property type="protein sequence ID" value="KFG52179.1"/>
    <property type="molecule type" value="Genomic_DNA"/>
</dbReference>
<evidence type="ECO:0000313" key="3">
    <source>
        <dbReference type="Proteomes" id="UP000028828"/>
    </source>
</evidence>
<evidence type="ECO:0000313" key="2">
    <source>
        <dbReference type="EMBL" id="KFG52179.1"/>
    </source>
</evidence>
<feature type="compositionally biased region" description="Basic and acidic residues" evidence="1">
    <location>
        <begin position="53"/>
        <end position="74"/>
    </location>
</feature>
<name>A0A086L6B1_TOXGO</name>
<proteinExistence type="predicted"/>